<gene>
    <name evidence="2" type="ORF">ODALV1_LOCUS22878</name>
</gene>
<evidence type="ECO:0000313" key="3">
    <source>
        <dbReference type="Proteomes" id="UP001642540"/>
    </source>
</evidence>
<accession>A0ABP1RJB5</accession>
<feature type="transmembrane region" description="Helical" evidence="1">
    <location>
        <begin position="196"/>
        <end position="229"/>
    </location>
</feature>
<keyword evidence="1" id="KW-0812">Transmembrane</keyword>
<feature type="transmembrane region" description="Helical" evidence="1">
    <location>
        <begin position="275"/>
        <end position="298"/>
    </location>
</feature>
<organism evidence="2 3">
    <name type="scientific">Orchesella dallaii</name>
    <dbReference type="NCBI Taxonomy" id="48710"/>
    <lineage>
        <taxon>Eukaryota</taxon>
        <taxon>Metazoa</taxon>
        <taxon>Ecdysozoa</taxon>
        <taxon>Arthropoda</taxon>
        <taxon>Hexapoda</taxon>
        <taxon>Collembola</taxon>
        <taxon>Entomobryomorpha</taxon>
        <taxon>Entomobryoidea</taxon>
        <taxon>Orchesellidae</taxon>
        <taxon>Orchesellinae</taxon>
        <taxon>Orchesella</taxon>
    </lineage>
</organism>
<feature type="transmembrane region" description="Helical" evidence="1">
    <location>
        <begin position="310"/>
        <end position="330"/>
    </location>
</feature>
<dbReference type="Proteomes" id="UP001642540">
    <property type="component" value="Unassembled WGS sequence"/>
</dbReference>
<feature type="transmembrane region" description="Helical" evidence="1">
    <location>
        <begin position="154"/>
        <end position="176"/>
    </location>
</feature>
<proteinExistence type="predicted"/>
<dbReference type="EMBL" id="CAXLJM020000076">
    <property type="protein sequence ID" value="CAL8129119.1"/>
    <property type="molecule type" value="Genomic_DNA"/>
</dbReference>
<keyword evidence="1" id="KW-1133">Transmembrane helix</keyword>
<evidence type="ECO:0000313" key="2">
    <source>
        <dbReference type="EMBL" id="CAL8129119.1"/>
    </source>
</evidence>
<feature type="transmembrane region" description="Helical" evidence="1">
    <location>
        <begin position="90"/>
        <end position="109"/>
    </location>
</feature>
<keyword evidence="3" id="KW-1185">Reference proteome</keyword>
<sequence length="407" mass="47622">MEPLTDPHFMLNDHMLLLLKYTMKVTSTLGFCPLRVDTVHGKVVVNNWSWARAVHFWSWIFAYVIIVLPTHTIEVWLGSKDVQSLRSNKTVIYLLVTNLFCWFFTLLLGVISLNPLAVCQIFNGLFKYLETFPGKYIEKRNRKRDQIKKIQMELLCATSTFVLLFTCFLFVFYIFLNPNAPPFPAYRVPRQYLSLPIYLVACLWPGIFGFGFCAIINLLLCGIIFIFFIMDPITRDELRLGRSEYNTIDRLREPFHLVLNYRAIQIYIKTINTELGVLFVPGQMLMTQIILVCNVSLLFQWDLFALNTKIFIAFLSLIPFFSYSLVLRMAGLQYQNSLKTVRSWTLAKWSRRQDRMYMERIHKVCLPISFGDGKRFVINPMKVLMFFKSVSQNTFRAIATYGKVFGY</sequence>
<name>A0ABP1RJB5_9HEXA</name>
<keyword evidence="1" id="KW-0472">Membrane</keyword>
<protein>
    <recommendedName>
        <fullName evidence="4">Odorant receptor</fullName>
    </recommendedName>
</protein>
<feature type="transmembrane region" description="Helical" evidence="1">
    <location>
        <begin position="56"/>
        <end position="78"/>
    </location>
</feature>
<comment type="caution">
    <text evidence="2">The sequence shown here is derived from an EMBL/GenBank/DDBJ whole genome shotgun (WGS) entry which is preliminary data.</text>
</comment>
<evidence type="ECO:0000256" key="1">
    <source>
        <dbReference type="SAM" id="Phobius"/>
    </source>
</evidence>
<reference evidence="2 3" key="1">
    <citation type="submission" date="2024-08" db="EMBL/GenBank/DDBJ databases">
        <authorList>
            <person name="Cucini C."/>
            <person name="Frati F."/>
        </authorList>
    </citation>
    <scope>NUCLEOTIDE SEQUENCE [LARGE SCALE GENOMIC DNA]</scope>
</reference>
<evidence type="ECO:0008006" key="4">
    <source>
        <dbReference type="Google" id="ProtNLM"/>
    </source>
</evidence>